<sequence>MALLAETSDLDNVLKRLRQRHDGVRTGLKSLNGWEMESAADTYGRIHTHPVPGTPLGGVQVRTGEVKTLLTYVIRRVHSEVIELRAGDVTGWCPPDAVDDLLPESNLASGTAIRIRLSNQLFAPQVVAARAIVRDLDRVVGWGGDDACADQSLFFIDVEPGAVSLSLVAQRVRLSDLP</sequence>
<reference evidence="1 2" key="1">
    <citation type="submission" date="2021-12" db="EMBL/GenBank/DDBJ databases">
        <title>Genome sequence of Kibdelosporangium philippinense ATCC 49844.</title>
        <authorList>
            <person name="Fedorov E.A."/>
            <person name="Omeragic M."/>
            <person name="Shalygina K.F."/>
            <person name="Maclea K.S."/>
        </authorList>
    </citation>
    <scope>NUCLEOTIDE SEQUENCE [LARGE SCALE GENOMIC DNA]</scope>
    <source>
        <strain evidence="1 2">ATCC 49844</strain>
    </source>
</reference>
<evidence type="ECO:0000313" key="2">
    <source>
        <dbReference type="Proteomes" id="UP001521150"/>
    </source>
</evidence>
<comment type="caution">
    <text evidence="1">The sequence shown here is derived from an EMBL/GenBank/DDBJ whole genome shotgun (WGS) entry which is preliminary data.</text>
</comment>
<dbReference type="EMBL" id="JAJVCN010000002">
    <property type="protein sequence ID" value="MCE7006892.1"/>
    <property type="molecule type" value="Genomic_DNA"/>
</dbReference>
<name>A0ABS8ZHD1_9PSEU</name>
<accession>A0ABS8ZHD1</accession>
<evidence type="ECO:0000313" key="1">
    <source>
        <dbReference type="EMBL" id="MCE7006892.1"/>
    </source>
</evidence>
<keyword evidence="2" id="KW-1185">Reference proteome</keyword>
<proteinExistence type="predicted"/>
<organism evidence="1 2">
    <name type="scientific">Kibdelosporangium philippinense</name>
    <dbReference type="NCBI Taxonomy" id="211113"/>
    <lineage>
        <taxon>Bacteria</taxon>
        <taxon>Bacillati</taxon>
        <taxon>Actinomycetota</taxon>
        <taxon>Actinomycetes</taxon>
        <taxon>Pseudonocardiales</taxon>
        <taxon>Pseudonocardiaceae</taxon>
        <taxon>Kibdelosporangium</taxon>
    </lineage>
</organism>
<dbReference type="Proteomes" id="UP001521150">
    <property type="component" value="Unassembled WGS sequence"/>
</dbReference>
<dbReference type="RefSeq" id="WP_233728314.1">
    <property type="nucleotide sequence ID" value="NZ_JAJVCN010000002.1"/>
</dbReference>
<gene>
    <name evidence="1" type="ORF">LWC34_29295</name>
</gene>
<protein>
    <submittedName>
        <fullName evidence="1">Uncharacterized protein</fullName>
    </submittedName>
</protein>